<accession>A0A5M8PBQ6</accession>
<feature type="region of interest" description="Disordered" evidence="1">
    <location>
        <begin position="21"/>
        <end position="52"/>
    </location>
</feature>
<proteinExistence type="predicted"/>
<organism evidence="2 3">
    <name type="scientific">Lasallia pustulata</name>
    <dbReference type="NCBI Taxonomy" id="136370"/>
    <lineage>
        <taxon>Eukaryota</taxon>
        <taxon>Fungi</taxon>
        <taxon>Dikarya</taxon>
        <taxon>Ascomycota</taxon>
        <taxon>Pezizomycotina</taxon>
        <taxon>Lecanoromycetes</taxon>
        <taxon>OSLEUM clade</taxon>
        <taxon>Umbilicariomycetidae</taxon>
        <taxon>Umbilicariales</taxon>
        <taxon>Umbilicariaceae</taxon>
        <taxon>Lasallia</taxon>
    </lineage>
</organism>
<dbReference type="EMBL" id="VXIT01000027">
    <property type="protein sequence ID" value="KAA6406493.1"/>
    <property type="molecule type" value="Genomic_DNA"/>
</dbReference>
<sequence length="369" mass="42034">MRAAIALGKEDNQREELALFNTGYTGEPPTSQKKMKAIGSGKGKTLVMDSEESDKVDEVDKVKVRRQIEKKMMLDEDEEGDIEELILGYSKGLGKTLAEPASNNPEDIRKRLDKELECIKALDFWALKEIEERCKIYPQLEAATKVATANIRDTNNLIFDNWAEGEQIRFVKEYRRRNIKRLMKGLPAEIIDCPPLRRVSKGTQLEKAGKLFYDECSFTPEAYYKDLHTSDKEDGFTTETEVVYDVFEDDSHRPSKVYDRNGVAHLVTRPRHTIGTTRSPTGPKIFYKKCKFIPSHDYRTLRTKDMHKDFGFNSDSEVLWDIHKDQSVTPSIIFNVDGKAVRVVGPKVLITDKKAATGVDTEMEDVAKG</sequence>
<comment type="caution">
    <text evidence="2">The sequence shown here is derived from an EMBL/GenBank/DDBJ whole genome shotgun (WGS) entry which is preliminary data.</text>
</comment>
<feature type="compositionally biased region" description="Polar residues" evidence="1">
    <location>
        <begin position="22"/>
        <end position="32"/>
    </location>
</feature>
<reference evidence="2 3" key="1">
    <citation type="submission" date="2019-09" db="EMBL/GenBank/DDBJ databases">
        <title>The hologenome of the rock-dwelling lichen Lasallia pustulata.</title>
        <authorList>
            <person name="Greshake Tzovaras B."/>
            <person name="Segers F."/>
            <person name="Bicker A."/>
            <person name="Dal Grande F."/>
            <person name="Otte J."/>
            <person name="Hankeln T."/>
            <person name="Schmitt I."/>
            <person name="Ebersberger I."/>
        </authorList>
    </citation>
    <scope>NUCLEOTIDE SEQUENCE [LARGE SCALE GENOMIC DNA]</scope>
    <source>
        <strain evidence="2">A1-1</strain>
    </source>
</reference>
<evidence type="ECO:0000313" key="2">
    <source>
        <dbReference type="EMBL" id="KAA6406493.1"/>
    </source>
</evidence>
<evidence type="ECO:0000256" key="1">
    <source>
        <dbReference type="SAM" id="MobiDB-lite"/>
    </source>
</evidence>
<gene>
    <name evidence="2" type="ORF">FRX48_09764</name>
</gene>
<name>A0A5M8PBQ6_9LECA</name>
<protein>
    <submittedName>
        <fullName evidence="2">Uncharacterized protein</fullName>
    </submittedName>
</protein>
<dbReference type="AlphaFoldDB" id="A0A5M8PBQ6"/>
<dbReference type="Proteomes" id="UP000324767">
    <property type="component" value="Unassembled WGS sequence"/>
</dbReference>
<evidence type="ECO:0000313" key="3">
    <source>
        <dbReference type="Proteomes" id="UP000324767"/>
    </source>
</evidence>